<dbReference type="EMBL" id="VJMG01000028">
    <property type="protein sequence ID" value="TRL38840.1"/>
    <property type="molecule type" value="Genomic_DNA"/>
</dbReference>
<dbReference type="InterPro" id="IPR001633">
    <property type="entry name" value="EAL_dom"/>
</dbReference>
<accession>A0A549TAE2</accession>
<feature type="domain" description="EAL" evidence="1">
    <location>
        <begin position="11"/>
        <end position="265"/>
    </location>
</feature>
<keyword evidence="3" id="KW-1185">Reference proteome</keyword>
<protein>
    <submittedName>
        <fullName evidence="2">EAL domain-containing protein</fullName>
    </submittedName>
</protein>
<organism evidence="2 3">
    <name type="scientific">Rhizobium straminoryzae</name>
    <dbReference type="NCBI Taxonomy" id="1387186"/>
    <lineage>
        <taxon>Bacteria</taxon>
        <taxon>Pseudomonadati</taxon>
        <taxon>Pseudomonadota</taxon>
        <taxon>Alphaproteobacteria</taxon>
        <taxon>Hyphomicrobiales</taxon>
        <taxon>Rhizobiaceae</taxon>
        <taxon>Rhizobium/Agrobacterium group</taxon>
        <taxon>Rhizobium</taxon>
    </lineage>
</organism>
<dbReference type="CDD" id="cd01948">
    <property type="entry name" value="EAL"/>
    <property type="match status" value="1"/>
</dbReference>
<evidence type="ECO:0000313" key="3">
    <source>
        <dbReference type="Proteomes" id="UP000316801"/>
    </source>
</evidence>
<dbReference type="InterPro" id="IPR050706">
    <property type="entry name" value="Cyclic-di-GMP_PDE-like"/>
</dbReference>
<dbReference type="Proteomes" id="UP000316801">
    <property type="component" value="Unassembled WGS sequence"/>
</dbReference>
<dbReference type="GO" id="GO:0071111">
    <property type="term" value="F:cyclic-guanylate-specific phosphodiesterase activity"/>
    <property type="evidence" value="ECO:0007669"/>
    <property type="project" value="InterPro"/>
</dbReference>
<reference evidence="2 3" key="1">
    <citation type="submission" date="2019-07" db="EMBL/GenBank/DDBJ databases">
        <title>Ln-dependent methylotrophs.</title>
        <authorList>
            <person name="Tani A."/>
        </authorList>
    </citation>
    <scope>NUCLEOTIDE SEQUENCE [LARGE SCALE GENOMIC DNA]</scope>
    <source>
        <strain evidence="2 3">SM12</strain>
    </source>
</reference>
<dbReference type="Pfam" id="PF00563">
    <property type="entry name" value="EAL"/>
    <property type="match status" value="1"/>
</dbReference>
<proteinExistence type="predicted"/>
<evidence type="ECO:0000259" key="1">
    <source>
        <dbReference type="PROSITE" id="PS50883"/>
    </source>
</evidence>
<dbReference type="SMART" id="SM00052">
    <property type="entry name" value="EAL"/>
    <property type="match status" value="1"/>
</dbReference>
<name>A0A549TAE2_9HYPH</name>
<evidence type="ECO:0000313" key="2">
    <source>
        <dbReference type="EMBL" id="TRL38840.1"/>
    </source>
</evidence>
<gene>
    <name evidence="2" type="ORF">FNA46_11635</name>
</gene>
<dbReference type="AlphaFoldDB" id="A0A549TAE2"/>
<dbReference type="InterPro" id="IPR035919">
    <property type="entry name" value="EAL_sf"/>
</dbReference>
<dbReference type="SUPFAM" id="SSF141868">
    <property type="entry name" value="EAL domain-like"/>
    <property type="match status" value="1"/>
</dbReference>
<dbReference type="PROSITE" id="PS50883">
    <property type="entry name" value="EAL"/>
    <property type="match status" value="1"/>
</dbReference>
<dbReference type="Gene3D" id="3.20.20.450">
    <property type="entry name" value="EAL domain"/>
    <property type="match status" value="1"/>
</dbReference>
<comment type="caution">
    <text evidence="2">The sequence shown here is derived from an EMBL/GenBank/DDBJ whole genome shotgun (WGS) entry which is preliminary data.</text>
</comment>
<sequence>MHRPDHLQAAKRSAQSDIARALRRAEFVLQYQPQVSLEDDSLCGMEALIRWQHPVRGLLPPAEFLPLLEQSPLSLDVGWWVLSEAVRQMGEWQAKGLTRVKMSVNLFPLQLRSPGFIEAVADLLTHHGVEPRFLELEITETAALTDGDESLRVINGLRDIGVGIAFDDFGTGYASLGTLQHYPITTLKIDRGFVRDLLTRQRDAAITRALIMLSRDIGVTTIAEGIETIEQELTLKMMGCDCGQGYLFGRSMPASDIAGLLARQPVPAAVARAG</sequence>
<dbReference type="PANTHER" id="PTHR33121">
    <property type="entry name" value="CYCLIC DI-GMP PHOSPHODIESTERASE PDEF"/>
    <property type="match status" value="1"/>
</dbReference>
<dbReference type="PANTHER" id="PTHR33121:SF70">
    <property type="entry name" value="SIGNALING PROTEIN YKOW"/>
    <property type="match status" value="1"/>
</dbReference>